<evidence type="ECO:0000313" key="2">
    <source>
        <dbReference type="Proteomes" id="UP000217790"/>
    </source>
</evidence>
<dbReference type="Proteomes" id="UP000217790">
    <property type="component" value="Unassembled WGS sequence"/>
</dbReference>
<reference evidence="2" key="1">
    <citation type="journal article" date="2017" name="Nat. Ecol. Evol.">
        <title>Genome expansion and lineage-specific genetic innovations in the forest pathogenic fungi Armillaria.</title>
        <authorList>
            <person name="Sipos G."/>
            <person name="Prasanna A.N."/>
            <person name="Walter M.C."/>
            <person name="O'Connor E."/>
            <person name="Balint B."/>
            <person name="Krizsan K."/>
            <person name="Kiss B."/>
            <person name="Hess J."/>
            <person name="Varga T."/>
            <person name="Slot J."/>
            <person name="Riley R."/>
            <person name="Boka B."/>
            <person name="Rigling D."/>
            <person name="Barry K."/>
            <person name="Lee J."/>
            <person name="Mihaltcheva S."/>
            <person name="LaButti K."/>
            <person name="Lipzen A."/>
            <person name="Waldron R."/>
            <person name="Moloney N.M."/>
            <person name="Sperisen C."/>
            <person name="Kredics L."/>
            <person name="Vagvoelgyi C."/>
            <person name="Patrignani A."/>
            <person name="Fitzpatrick D."/>
            <person name="Nagy I."/>
            <person name="Doyle S."/>
            <person name="Anderson J.B."/>
            <person name="Grigoriev I.V."/>
            <person name="Gueldener U."/>
            <person name="Muensterkoetter M."/>
            <person name="Nagy L.G."/>
        </authorList>
    </citation>
    <scope>NUCLEOTIDE SEQUENCE [LARGE SCALE GENOMIC DNA]</scope>
    <source>
        <strain evidence="2">Ar21-2</strain>
    </source>
</reference>
<sequence>MPPDSDMRAAVKGFSTQLRARILQAWTTKPTTDDEYAYCRTRGRSTPCSRCLSMESVCIAYNIGCSNCSVGEVCSRFLDEKYHRIQRFIAMDIASIPALVQACLDLQRQTLAPVAMRERFEFSEYTNNLHGHSYSPAETSPPVSLPSFQEFFPSHLLPGVNALAEITSDINRTDHLLYQQNEDLRRENEQLRERFCLKVEPKELQSTKPNDFKLSRHYLDSGDDFEEKLCKQWVHTTSLPPRLARKKFA</sequence>
<dbReference type="OMA" id="CIAYNIG"/>
<accession>A0A2H3E7E9</accession>
<proteinExistence type="predicted"/>
<name>A0A2H3E7E9_ARMGA</name>
<gene>
    <name evidence="1" type="ORF">ARMGADRAFT_632596</name>
</gene>
<protein>
    <submittedName>
        <fullName evidence="1">Uncharacterized protein</fullName>
    </submittedName>
</protein>
<evidence type="ECO:0000313" key="1">
    <source>
        <dbReference type="EMBL" id="PBK97287.1"/>
    </source>
</evidence>
<dbReference type="InParanoid" id="A0A2H3E7E9"/>
<dbReference type="AlphaFoldDB" id="A0A2H3E7E9"/>
<keyword evidence="2" id="KW-1185">Reference proteome</keyword>
<organism evidence="1 2">
    <name type="scientific">Armillaria gallica</name>
    <name type="common">Bulbous honey fungus</name>
    <name type="synonym">Armillaria bulbosa</name>
    <dbReference type="NCBI Taxonomy" id="47427"/>
    <lineage>
        <taxon>Eukaryota</taxon>
        <taxon>Fungi</taxon>
        <taxon>Dikarya</taxon>
        <taxon>Basidiomycota</taxon>
        <taxon>Agaricomycotina</taxon>
        <taxon>Agaricomycetes</taxon>
        <taxon>Agaricomycetidae</taxon>
        <taxon>Agaricales</taxon>
        <taxon>Marasmiineae</taxon>
        <taxon>Physalacriaceae</taxon>
        <taxon>Armillaria</taxon>
    </lineage>
</organism>
<dbReference type="OrthoDB" id="2881061at2759"/>
<dbReference type="EMBL" id="KZ293649">
    <property type="protein sequence ID" value="PBK97287.1"/>
    <property type="molecule type" value="Genomic_DNA"/>
</dbReference>